<dbReference type="Proteomes" id="UP001169066">
    <property type="component" value="Unassembled WGS sequence"/>
</dbReference>
<evidence type="ECO:0000313" key="2">
    <source>
        <dbReference type="Proteomes" id="UP001169066"/>
    </source>
</evidence>
<dbReference type="RefSeq" id="WP_289401909.1">
    <property type="nucleotide sequence ID" value="NZ_JAQIBC010000003.1"/>
</dbReference>
<protein>
    <submittedName>
        <fullName evidence="1">Uncharacterized protein</fullName>
    </submittedName>
</protein>
<evidence type="ECO:0000313" key="1">
    <source>
        <dbReference type="EMBL" id="MDM5263979.1"/>
    </source>
</evidence>
<keyword evidence="2" id="KW-1185">Reference proteome</keyword>
<reference evidence="1" key="1">
    <citation type="submission" date="2023-01" db="EMBL/GenBank/DDBJ databases">
        <title>Sulfurovum sp. XTW-4 genome assembly.</title>
        <authorList>
            <person name="Wang J."/>
        </authorList>
    </citation>
    <scope>NUCLEOTIDE SEQUENCE</scope>
    <source>
        <strain evidence="1">XTW-4</strain>
    </source>
</reference>
<proteinExistence type="predicted"/>
<organism evidence="1 2">
    <name type="scientific">Sulfurovum xiamenensis</name>
    <dbReference type="NCBI Taxonomy" id="3019066"/>
    <lineage>
        <taxon>Bacteria</taxon>
        <taxon>Pseudomonadati</taxon>
        <taxon>Campylobacterota</taxon>
        <taxon>Epsilonproteobacteria</taxon>
        <taxon>Campylobacterales</taxon>
        <taxon>Sulfurovaceae</taxon>
        <taxon>Sulfurovum</taxon>
    </lineage>
</organism>
<comment type="caution">
    <text evidence="1">The sequence shown here is derived from an EMBL/GenBank/DDBJ whole genome shotgun (WGS) entry which is preliminary data.</text>
</comment>
<dbReference type="EMBL" id="JAQIBC010000003">
    <property type="protein sequence ID" value="MDM5263979.1"/>
    <property type="molecule type" value="Genomic_DNA"/>
</dbReference>
<accession>A0ABT7QSB9</accession>
<gene>
    <name evidence="1" type="ORF">PF327_07180</name>
</gene>
<sequence length="134" mass="15816">MKTNSHPVNKLRKCVKKHGMKILLPQNLPEDIFKRLVLEAKALDEDRTDEVPSSTLLMCILYLKNGPKVRDNMKVKFSEEEILDYFSMYTMYIRLEEMRRKSLVFIPDDSLPTLQNIFDKSRSMEIEGLDEKME</sequence>
<name>A0ABT7QSB9_9BACT</name>